<proteinExistence type="predicted"/>
<sequence>MSASSSVKLLPLVDSFCPFCGLFSAPCFFSLDLCGFLVHGDISSISWLPLGDLGVKPIKATPFEEPLQN</sequence>
<evidence type="ECO:0000313" key="1">
    <source>
        <dbReference type="EMBL" id="SPC94968.1"/>
    </source>
</evidence>
<name>A0A2N9G5Y2_FAGSY</name>
<reference evidence="1" key="1">
    <citation type="submission" date="2018-02" db="EMBL/GenBank/DDBJ databases">
        <authorList>
            <person name="Cohen D.B."/>
            <person name="Kent A.D."/>
        </authorList>
    </citation>
    <scope>NUCLEOTIDE SEQUENCE</scope>
</reference>
<dbReference type="EMBL" id="OIVN01001528">
    <property type="protein sequence ID" value="SPC94968.1"/>
    <property type="molecule type" value="Genomic_DNA"/>
</dbReference>
<dbReference type="AlphaFoldDB" id="A0A2N9G5Y2"/>
<organism evidence="1">
    <name type="scientific">Fagus sylvatica</name>
    <name type="common">Beechnut</name>
    <dbReference type="NCBI Taxonomy" id="28930"/>
    <lineage>
        <taxon>Eukaryota</taxon>
        <taxon>Viridiplantae</taxon>
        <taxon>Streptophyta</taxon>
        <taxon>Embryophyta</taxon>
        <taxon>Tracheophyta</taxon>
        <taxon>Spermatophyta</taxon>
        <taxon>Magnoliopsida</taxon>
        <taxon>eudicotyledons</taxon>
        <taxon>Gunneridae</taxon>
        <taxon>Pentapetalae</taxon>
        <taxon>rosids</taxon>
        <taxon>fabids</taxon>
        <taxon>Fagales</taxon>
        <taxon>Fagaceae</taxon>
        <taxon>Fagus</taxon>
    </lineage>
</organism>
<protein>
    <submittedName>
        <fullName evidence="1">Uncharacterized protein</fullName>
    </submittedName>
</protein>
<gene>
    <name evidence="1" type="ORF">FSB_LOCUS22850</name>
</gene>
<accession>A0A2N9G5Y2</accession>